<keyword evidence="4 7" id="KW-0812">Transmembrane</keyword>
<comment type="caution">
    <text evidence="9">The sequence shown here is derived from an EMBL/GenBank/DDBJ whole genome shotgun (WGS) entry which is preliminary data.</text>
</comment>
<dbReference type="Proteomes" id="UP001238450">
    <property type="component" value="Unassembled WGS sequence"/>
</dbReference>
<reference evidence="9 10" key="1">
    <citation type="submission" date="2023-07" db="EMBL/GenBank/DDBJ databases">
        <title>Genomic Encyclopedia of Type Strains, Phase IV (KMG-IV): sequencing the most valuable type-strain genomes for metagenomic binning, comparative biology and taxonomic classification.</title>
        <authorList>
            <person name="Goeker M."/>
        </authorList>
    </citation>
    <scope>NUCLEOTIDE SEQUENCE [LARGE SCALE GENOMIC DNA]</scope>
    <source>
        <strain evidence="9 10">DSM 46876</strain>
    </source>
</reference>
<dbReference type="Gene3D" id="1.20.81.30">
    <property type="entry name" value="Type II secretion system (T2SS), domain F"/>
    <property type="match status" value="2"/>
</dbReference>
<sequence>MMWQRSNWTFNQLAQFSGQLRHLLKCGVPLVTSIELLIQQKVLSPSVGRSVMNHLEQGATFSKALQKSTLPPFMVSLVAAAEQYGDYERGLKQCEQFYQTQAKITQEIRQACTYPAIVLVLVIASFIFLLSTVLPRFEEMYMTMGLDLPWLTKVLFTFTNIAGVVLPIMGIVLMVLIGLLVYLGIRSPKQMRSYGERLSFRVIGLRSWMKFHVTHYLALQLGSLLHSGVPLLQAIECLHLRAPWRIIAVRIGFVRDALLEGKTLEQACQKYLNEYTISTFAQYIAIAERTGKLDETLQSLAIMVEATMKQQIERFTKLLEPILISCLGFLLALAVLALFLPMLQMVQSL</sequence>
<dbReference type="PANTHER" id="PTHR30012">
    <property type="entry name" value="GENERAL SECRETION PATHWAY PROTEIN"/>
    <property type="match status" value="1"/>
</dbReference>
<name>A0AAJ1TCK1_9BACL</name>
<evidence type="ECO:0000256" key="1">
    <source>
        <dbReference type="ARBA" id="ARBA00004651"/>
    </source>
</evidence>
<evidence type="ECO:0000256" key="3">
    <source>
        <dbReference type="ARBA" id="ARBA00022475"/>
    </source>
</evidence>
<keyword evidence="10" id="KW-1185">Reference proteome</keyword>
<feature type="domain" description="Type II secretion system protein GspF" evidence="8">
    <location>
        <begin position="16"/>
        <end position="135"/>
    </location>
</feature>
<proteinExistence type="inferred from homology"/>
<dbReference type="RefSeq" id="WP_307250630.1">
    <property type="nucleotide sequence ID" value="NZ_JAUSUV010000002.1"/>
</dbReference>
<protein>
    <submittedName>
        <fullName evidence="9">General secretion pathway protein F/type IV pilus assembly protein PilC</fullName>
    </submittedName>
</protein>
<dbReference type="EMBL" id="JAUSUV010000002">
    <property type="protein sequence ID" value="MDQ0416298.1"/>
    <property type="molecule type" value="Genomic_DNA"/>
</dbReference>
<dbReference type="InterPro" id="IPR042094">
    <property type="entry name" value="T2SS_GspF_sf"/>
</dbReference>
<evidence type="ECO:0000256" key="4">
    <source>
        <dbReference type="ARBA" id="ARBA00022692"/>
    </source>
</evidence>
<dbReference type="AlphaFoldDB" id="A0AAJ1TCK1"/>
<feature type="transmembrane region" description="Helical" evidence="7">
    <location>
        <begin position="318"/>
        <end position="340"/>
    </location>
</feature>
<gene>
    <name evidence="9" type="ORF">J2Z48_000462</name>
</gene>
<accession>A0AAJ1TCK1</accession>
<keyword evidence="3" id="KW-1003">Cell membrane</keyword>
<evidence type="ECO:0000256" key="6">
    <source>
        <dbReference type="ARBA" id="ARBA00023136"/>
    </source>
</evidence>
<evidence type="ECO:0000256" key="5">
    <source>
        <dbReference type="ARBA" id="ARBA00022989"/>
    </source>
</evidence>
<feature type="domain" description="Type II secretion system protein GspF" evidence="8">
    <location>
        <begin position="219"/>
        <end position="341"/>
    </location>
</feature>
<evidence type="ECO:0000313" key="10">
    <source>
        <dbReference type="Proteomes" id="UP001238450"/>
    </source>
</evidence>
<comment type="subcellular location">
    <subcellularLocation>
        <location evidence="1">Cell membrane</location>
        <topology evidence="1">Multi-pass membrane protein</topology>
    </subcellularLocation>
</comment>
<dbReference type="InterPro" id="IPR018076">
    <property type="entry name" value="T2SS_GspF_dom"/>
</dbReference>
<keyword evidence="6 7" id="KW-0472">Membrane</keyword>
<feature type="transmembrane region" description="Helical" evidence="7">
    <location>
        <begin position="111"/>
        <end position="134"/>
    </location>
</feature>
<feature type="transmembrane region" description="Helical" evidence="7">
    <location>
        <begin position="154"/>
        <end position="183"/>
    </location>
</feature>
<dbReference type="PANTHER" id="PTHR30012:SF0">
    <property type="entry name" value="TYPE II SECRETION SYSTEM PROTEIN F-RELATED"/>
    <property type="match status" value="1"/>
</dbReference>
<evidence type="ECO:0000259" key="8">
    <source>
        <dbReference type="Pfam" id="PF00482"/>
    </source>
</evidence>
<keyword evidence="5 7" id="KW-1133">Transmembrane helix</keyword>
<dbReference type="PRINTS" id="PR00812">
    <property type="entry name" value="BCTERIALGSPF"/>
</dbReference>
<dbReference type="Pfam" id="PF00482">
    <property type="entry name" value="T2SSF"/>
    <property type="match status" value="2"/>
</dbReference>
<evidence type="ECO:0000313" key="9">
    <source>
        <dbReference type="EMBL" id="MDQ0416298.1"/>
    </source>
</evidence>
<evidence type="ECO:0000256" key="2">
    <source>
        <dbReference type="ARBA" id="ARBA00005745"/>
    </source>
</evidence>
<dbReference type="GO" id="GO:0005886">
    <property type="term" value="C:plasma membrane"/>
    <property type="evidence" value="ECO:0007669"/>
    <property type="project" value="UniProtKB-SubCell"/>
</dbReference>
<comment type="similarity">
    <text evidence="2">Belongs to the GSP F family.</text>
</comment>
<organism evidence="9 10">
    <name type="scientific">Croceifilum oryzae</name>
    <dbReference type="NCBI Taxonomy" id="1553429"/>
    <lineage>
        <taxon>Bacteria</taxon>
        <taxon>Bacillati</taxon>
        <taxon>Bacillota</taxon>
        <taxon>Bacilli</taxon>
        <taxon>Bacillales</taxon>
        <taxon>Thermoactinomycetaceae</taxon>
        <taxon>Croceifilum</taxon>
    </lineage>
</organism>
<dbReference type="InterPro" id="IPR003004">
    <property type="entry name" value="GspF/PilC"/>
</dbReference>
<evidence type="ECO:0000256" key="7">
    <source>
        <dbReference type="SAM" id="Phobius"/>
    </source>
</evidence>